<comment type="similarity">
    <text evidence="7">Belongs to the drug/metabolite transporter (DMT) superfamily. Small multidrug resistance (SMR) (TC 2.A.7.1) family.</text>
</comment>
<dbReference type="GO" id="GO:0005886">
    <property type="term" value="C:plasma membrane"/>
    <property type="evidence" value="ECO:0007669"/>
    <property type="project" value="UniProtKB-SubCell"/>
</dbReference>
<evidence type="ECO:0000256" key="8">
    <source>
        <dbReference type="SAM" id="Phobius"/>
    </source>
</evidence>
<evidence type="ECO:0000256" key="3">
    <source>
        <dbReference type="ARBA" id="ARBA00022475"/>
    </source>
</evidence>
<evidence type="ECO:0000256" key="5">
    <source>
        <dbReference type="ARBA" id="ARBA00022989"/>
    </source>
</evidence>
<reference evidence="9" key="1">
    <citation type="submission" date="2019-10" db="EMBL/GenBank/DDBJ databases">
        <authorList>
            <consortium name="Genoscope - CEA"/>
            <person name="William W."/>
        </authorList>
    </citation>
    <scope>NUCLEOTIDE SEQUENCE [LARGE SCALE GENOMIC DNA]</scope>
    <source>
        <strain evidence="9">BBR_PRJEB10994</strain>
    </source>
</reference>
<organism evidence="9 10">
    <name type="scientific">Planktothrix paucivesiculata PCC 9631</name>
    <dbReference type="NCBI Taxonomy" id="671071"/>
    <lineage>
        <taxon>Bacteria</taxon>
        <taxon>Bacillati</taxon>
        <taxon>Cyanobacteriota</taxon>
        <taxon>Cyanophyceae</taxon>
        <taxon>Oscillatoriophycideae</taxon>
        <taxon>Oscillatoriales</taxon>
        <taxon>Microcoleaceae</taxon>
        <taxon>Planktothrix</taxon>
    </lineage>
</organism>
<keyword evidence="3" id="KW-1003">Cell membrane</keyword>
<evidence type="ECO:0000313" key="9">
    <source>
        <dbReference type="EMBL" id="VXD11343.1"/>
    </source>
</evidence>
<evidence type="ECO:0000256" key="7">
    <source>
        <dbReference type="RuleBase" id="RU003942"/>
    </source>
</evidence>
<evidence type="ECO:0000256" key="1">
    <source>
        <dbReference type="ARBA" id="ARBA00004651"/>
    </source>
</evidence>
<evidence type="ECO:0000256" key="6">
    <source>
        <dbReference type="ARBA" id="ARBA00023136"/>
    </source>
</evidence>
<evidence type="ECO:0000256" key="2">
    <source>
        <dbReference type="ARBA" id="ARBA00022448"/>
    </source>
</evidence>
<evidence type="ECO:0000313" key="10">
    <source>
        <dbReference type="Proteomes" id="UP000182190"/>
    </source>
</evidence>
<keyword evidence="4 7" id="KW-0812">Transmembrane</keyword>
<dbReference type="Pfam" id="PF00893">
    <property type="entry name" value="Multi_Drug_Res"/>
    <property type="match status" value="1"/>
</dbReference>
<dbReference type="FunFam" id="1.10.3730.20:FF:000001">
    <property type="entry name" value="Quaternary ammonium compound resistance transporter SugE"/>
    <property type="match status" value="1"/>
</dbReference>
<keyword evidence="5 8" id="KW-1133">Transmembrane helix</keyword>
<dbReference type="PANTHER" id="PTHR30561:SF0">
    <property type="entry name" value="GUANIDINIUM EXPORTER"/>
    <property type="match status" value="1"/>
</dbReference>
<name>A0A7Z9BF54_9CYAN</name>
<dbReference type="InterPro" id="IPR037185">
    <property type="entry name" value="EmrE-like"/>
</dbReference>
<feature type="transmembrane region" description="Helical" evidence="8">
    <location>
        <begin position="84"/>
        <end position="103"/>
    </location>
</feature>
<keyword evidence="10" id="KW-1185">Reference proteome</keyword>
<accession>A0A7Z9BF54</accession>
<comment type="subcellular location">
    <subcellularLocation>
        <location evidence="1 7">Cell membrane</location>
        <topology evidence="1 7">Multi-pass membrane protein</topology>
    </subcellularLocation>
</comment>
<evidence type="ECO:0000256" key="4">
    <source>
        <dbReference type="ARBA" id="ARBA00022692"/>
    </source>
</evidence>
<feature type="transmembrane region" description="Helical" evidence="8">
    <location>
        <begin position="58"/>
        <end position="78"/>
    </location>
</feature>
<dbReference type="Proteomes" id="UP000182190">
    <property type="component" value="Unassembled WGS sequence"/>
</dbReference>
<comment type="caution">
    <text evidence="9">The sequence shown here is derived from an EMBL/GenBank/DDBJ whole genome shotgun (WGS) entry which is preliminary data.</text>
</comment>
<keyword evidence="6 8" id="KW-0472">Membrane</keyword>
<keyword evidence="2" id="KW-0813">Transport</keyword>
<dbReference type="InterPro" id="IPR000390">
    <property type="entry name" value="Small_drug/metabolite_transptr"/>
</dbReference>
<dbReference type="RefSeq" id="WP_083623306.1">
    <property type="nucleotide sequence ID" value="NZ_LR735026.1"/>
</dbReference>
<dbReference type="InterPro" id="IPR045324">
    <property type="entry name" value="Small_multidrug_res"/>
</dbReference>
<sequence length="105" mass="11188">MDWIYLILAGLFELGFSSFLKLSEGLTKLPAILAFIGFGALSFGFLSKAMETIPIGTAYAVWTGIGALGTIMVGIIFFKDPVSFGRLFFVALLVVSLIGLKATSS</sequence>
<protein>
    <submittedName>
        <fullName evidence="9">Quaternary ammonium compound-resistance protein SugE</fullName>
    </submittedName>
</protein>
<proteinExistence type="inferred from homology"/>
<dbReference type="GO" id="GO:0022857">
    <property type="term" value="F:transmembrane transporter activity"/>
    <property type="evidence" value="ECO:0007669"/>
    <property type="project" value="InterPro"/>
</dbReference>
<dbReference type="EMBL" id="CZCS02000006">
    <property type="protein sequence ID" value="VXD11343.1"/>
    <property type="molecule type" value="Genomic_DNA"/>
</dbReference>
<dbReference type="PANTHER" id="PTHR30561">
    <property type="entry name" value="SMR FAMILY PROTON-DEPENDENT DRUG EFFLUX TRANSPORTER SUGE"/>
    <property type="match status" value="1"/>
</dbReference>
<feature type="transmembrane region" description="Helical" evidence="8">
    <location>
        <begin position="27"/>
        <end position="46"/>
    </location>
</feature>
<dbReference type="AlphaFoldDB" id="A0A7Z9BF54"/>
<dbReference type="OrthoDB" id="21828at2"/>
<dbReference type="SUPFAM" id="SSF103481">
    <property type="entry name" value="Multidrug resistance efflux transporter EmrE"/>
    <property type="match status" value="1"/>
</dbReference>
<gene>
    <name evidence="9" type="primary">sugE</name>
    <name evidence="9" type="ORF">PL9631_1030012</name>
</gene>
<dbReference type="Gene3D" id="1.10.3730.20">
    <property type="match status" value="1"/>
</dbReference>